<sequence>MQKSLYIARALARQGWRVVVVEEHGWGLLSPARFSRFVDAFHLVPSGGGKHYVDALVAIAEAEKAELFVPCSGAGTTHEDALAADKMRRQRTSAKSSDGFRAVIQDPELVLELHEKDKFITLTRSYSLDAPESILVDSPQELLKLLRLPKQPPRILKCAAELDDVGRSDLTLYPLRNKAGAPDFKATERRISSLPIPISKQTPYIAQEFIGGGRTTEWCTHSTIDEQGNVLAFVCCPSNDMLMTYHPLPSNHPLGQRALAWTREFMRRVKKDAKWQGRAIQGHYSFDFIHQPDADAGEGEQGAEYWNNGRLVAIECNPRVHTAVGLLAENPKFGSVYDLDVGRSKEQPALIEPLPRAKPMSWLAHDVPARLLPHLVPRFLRKLVHPLWLTSREAGSSSSQVVAGGGSHFDLAAPGERDAAWDQEDPLPFVVFYHVTWPYLVLRQVLVRRRAWSRINVSTARIFEC</sequence>
<organism evidence="1 2">
    <name type="scientific">Jaminaea rosea</name>
    <dbReference type="NCBI Taxonomy" id="1569628"/>
    <lineage>
        <taxon>Eukaryota</taxon>
        <taxon>Fungi</taxon>
        <taxon>Dikarya</taxon>
        <taxon>Basidiomycota</taxon>
        <taxon>Ustilaginomycotina</taxon>
        <taxon>Exobasidiomycetes</taxon>
        <taxon>Microstromatales</taxon>
        <taxon>Microstromatales incertae sedis</taxon>
        <taxon>Jaminaea</taxon>
    </lineage>
</organism>
<evidence type="ECO:0000313" key="2">
    <source>
        <dbReference type="Proteomes" id="UP000245884"/>
    </source>
</evidence>
<dbReference type="GeneID" id="37028357"/>
<proteinExistence type="predicted"/>
<dbReference type="OrthoDB" id="186626at2759"/>
<dbReference type="SUPFAM" id="SSF56059">
    <property type="entry name" value="Glutathione synthetase ATP-binding domain-like"/>
    <property type="match status" value="1"/>
</dbReference>
<name>A0A316UTW7_9BASI</name>
<evidence type="ECO:0000313" key="1">
    <source>
        <dbReference type="EMBL" id="PWN26535.1"/>
    </source>
</evidence>
<dbReference type="AlphaFoldDB" id="A0A316UTW7"/>
<accession>A0A316UTW7</accession>
<dbReference type="RefSeq" id="XP_025361147.1">
    <property type="nucleotide sequence ID" value="XM_025506534.1"/>
</dbReference>
<dbReference type="EMBL" id="KZ819671">
    <property type="protein sequence ID" value="PWN26535.1"/>
    <property type="molecule type" value="Genomic_DNA"/>
</dbReference>
<evidence type="ECO:0008006" key="3">
    <source>
        <dbReference type="Google" id="ProtNLM"/>
    </source>
</evidence>
<gene>
    <name evidence="1" type="ORF">BDZ90DRAFT_233157</name>
</gene>
<keyword evidence="2" id="KW-1185">Reference proteome</keyword>
<dbReference type="Proteomes" id="UP000245884">
    <property type="component" value="Unassembled WGS sequence"/>
</dbReference>
<protein>
    <recommendedName>
        <fullName evidence="3">ATP-grasp domain-containing protein</fullName>
    </recommendedName>
</protein>
<reference evidence="1 2" key="1">
    <citation type="journal article" date="2018" name="Mol. Biol. Evol.">
        <title>Broad Genomic Sampling Reveals a Smut Pathogenic Ancestry of the Fungal Clade Ustilaginomycotina.</title>
        <authorList>
            <person name="Kijpornyongpan T."/>
            <person name="Mondo S.J."/>
            <person name="Barry K."/>
            <person name="Sandor L."/>
            <person name="Lee J."/>
            <person name="Lipzen A."/>
            <person name="Pangilinan J."/>
            <person name="LaButti K."/>
            <person name="Hainaut M."/>
            <person name="Henrissat B."/>
            <person name="Grigoriev I.V."/>
            <person name="Spatafora J.W."/>
            <person name="Aime M.C."/>
        </authorList>
    </citation>
    <scope>NUCLEOTIDE SEQUENCE [LARGE SCALE GENOMIC DNA]</scope>
    <source>
        <strain evidence="1 2">MCA 5214</strain>
    </source>
</reference>